<evidence type="ECO:0000256" key="1">
    <source>
        <dbReference type="SAM" id="Phobius"/>
    </source>
</evidence>
<evidence type="ECO:0000313" key="2">
    <source>
        <dbReference type="EMBL" id="KAA6335010.1"/>
    </source>
</evidence>
<name>A0A5J4RPF4_9ZZZZ</name>
<dbReference type="AlphaFoldDB" id="A0A5J4RPF4"/>
<gene>
    <name evidence="2" type="ORF">EZS27_016717</name>
</gene>
<feature type="transmembrane region" description="Helical" evidence="1">
    <location>
        <begin position="33"/>
        <end position="52"/>
    </location>
</feature>
<dbReference type="EMBL" id="SNRY01000937">
    <property type="protein sequence ID" value="KAA6335010.1"/>
    <property type="molecule type" value="Genomic_DNA"/>
</dbReference>
<organism evidence="2">
    <name type="scientific">termite gut metagenome</name>
    <dbReference type="NCBI Taxonomy" id="433724"/>
    <lineage>
        <taxon>unclassified sequences</taxon>
        <taxon>metagenomes</taxon>
        <taxon>organismal metagenomes</taxon>
    </lineage>
</organism>
<keyword evidence="1" id="KW-1133">Transmembrane helix</keyword>
<sequence>MKSFLKNLGILLISIGTVILIVCSYTGHVNSNGILLVAMVLVVGGLISYIVINKRIY</sequence>
<keyword evidence="1" id="KW-0812">Transmembrane</keyword>
<accession>A0A5J4RPF4</accession>
<protein>
    <submittedName>
        <fullName evidence="2">Uncharacterized protein</fullName>
    </submittedName>
</protein>
<reference evidence="2" key="1">
    <citation type="submission" date="2019-03" db="EMBL/GenBank/DDBJ databases">
        <title>Single cell metagenomics reveals metabolic interactions within the superorganism composed of flagellate Streblomastix strix and complex community of Bacteroidetes bacteria on its surface.</title>
        <authorList>
            <person name="Treitli S.C."/>
            <person name="Kolisko M."/>
            <person name="Husnik F."/>
            <person name="Keeling P."/>
            <person name="Hampl V."/>
        </authorList>
    </citation>
    <scope>NUCLEOTIDE SEQUENCE</scope>
    <source>
        <strain evidence="2">STM</strain>
    </source>
</reference>
<keyword evidence="1" id="KW-0472">Membrane</keyword>
<comment type="caution">
    <text evidence="2">The sequence shown here is derived from an EMBL/GenBank/DDBJ whole genome shotgun (WGS) entry which is preliminary data.</text>
</comment>
<proteinExistence type="predicted"/>
<feature type="transmembrane region" description="Helical" evidence="1">
    <location>
        <begin position="7"/>
        <end position="27"/>
    </location>
</feature>